<feature type="transmembrane region" description="Helical" evidence="2">
    <location>
        <begin position="102"/>
        <end position="129"/>
    </location>
</feature>
<organism evidence="3 4">
    <name type="scientific">Dactylosporangium maewongense</name>
    <dbReference type="NCBI Taxonomy" id="634393"/>
    <lineage>
        <taxon>Bacteria</taxon>
        <taxon>Bacillati</taxon>
        <taxon>Actinomycetota</taxon>
        <taxon>Actinomycetes</taxon>
        <taxon>Micromonosporales</taxon>
        <taxon>Micromonosporaceae</taxon>
        <taxon>Dactylosporangium</taxon>
    </lineage>
</organism>
<proteinExistence type="predicted"/>
<evidence type="ECO:0000313" key="4">
    <source>
        <dbReference type="Proteomes" id="UP001501470"/>
    </source>
</evidence>
<sequence>MNTYDGLVNDYLHAVEQALQNVPAGRRAELLADLSDHIAGKLAETRHAEPHPGSGGRPHAPEDEVRSILDLLGDPADVAAELEAAELPPARIDINPGRKLGALIWVLITVAMVSLLCIGVVLAGVFLLYTGRH</sequence>
<accession>A0ABN1ZTC8</accession>
<dbReference type="Proteomes" id="UP001501470">
    <property type="component" value="Unassembled WGS sequence"/>
</dbReference>
<protein>
    <recommendedName>
        <fullName evidence="5">DUF1700 domain-containing protein</fullName>
    </recommendedName>
</protein>
<evidence type="ECO:0000256" key="2">
    <source>
        <dbReference type="SAM" id="Phobius"/>
    </source>
</evidence>
<dbReference type="EMBL" id="BAAAQD010000002">
    <property type="protein sequence ID" value="GAA1503945.1"/>
    <property type="molecule type" value="Genomic_DNA"/>
</dbReference>
<evidence type="ECO:0000313" key="3">
    <source>
        <dbReference type="EMBL" id="GAA1503945.1"/>
    </source>
</evidence>
<dbReference type="Pfam" id="PF22564">
    <property type="entry name" value="HAAS"/>
    <property type="match status" value="1"/>
</dbReference>
<keyword evidence="2" id="KW-0472">Membrane</keyword>
<comment type="caution">
    <text evidence="3">The sequence shown here is derived from an EMBL/GenBank/DDBJ whole genome shotgun (WGS) entry which is preliminary data.</text>
</comment>
<reference evidence="3 4" key="1">
    <citation type="journal article" date="2019" name="Int. J. Syst. Evol. Microbiol.">
        <title>The Global Catalogue of Microorganisms (GCM) 10K type strain sequencing project: providing services to taxonomists for standard genome sequencing and annotation.</title>
        <authorList>
            <consortium name="The Broad Institute Genomics Platform"/>
            <consortium name="The Broad Institute Genome Sequencing Center for Infectious Disease"/>
            <person name="Wu L."/>
            <person name="Ma J."/>
        </authorList>
    </citation>
    <scope>NUCLEOTIDE SEQUENCE [LARGE SCALE GENOMIC DNA]</scope>
    <source>
        <strain evidence="3 4">JCM 15933</strain>
    </source>
</reference>
<keyword evidence="2" id="KW-1133">Transmembrane helix</keyword>
<name>A0ABN1ZTC8_9ACTN</name>
<gene>
    <name evidence="3" type="ORF">GCM10009827_016430</name>
</gene>
<evidence type="ECO:0000256" key="1">
    <source>
        <dbReference type="SAM" id="MobiDB-lite"/>
    </source>
</evidence>
<keyword evidence="2" id="KW-0812">Transmembrane</keyword>
<keyword evidence="4" id="KW-1185">Reference proteome</keyword>
<dbReference type="RefSeq" id="WP_344501169.1">
    <property type="nucleotide sequence ID" value="NZ_BAAAQD010000002.1"/>
</dbReference>
<feature type="region of interest" description="Disordered" evidence="1">
    <location>
        <begin position="42"/>
        <end position="64"/>
    </location>
</feature>
<evidence type="ECO:0008006" key="5">
    <source>
        <dbReference type="Google" id="ProtNLM"/>
    </source>
</evidence>